<dbReference type="AlphaFoldDB" id="A0A497XUV4"/>
<reference evidence="1 3" key="1">
    <citation type="submission" date="2018-10" db="EMBL/GenBank/DDBJ databases">
        <title>Genomic Encyclopedia of Archaeal and Bacterial Type Strains, Phase II (KMG-II): from individual species to whole genera.</title>
        <authorList>
            <person name="Goeker M."/>
        </authorList>
    </citation>
    <scope>NUCLEOTIDE SEQUENCE [LARGE SCALE GENOMIC DNA]</scope>
    <source>
        <strain evidence="1 3">DSM 19624</strain>
    </source>
</reference>
<dbReference type="OrthoDB" id="1098070at2"/>
<name>A0A497XUV4_9SPHI</name>
<sequence>MALTVSFSEEAYETLLGIGIFIEETWGYYHAEKFIQTVYKKIDLIAILPFIYEPTALNSQVRKGVISKYTSFYYHINQEEIRILFFFDNRQDPLIT</sequence>
<keyword evidence="4" id="KW-1185">Reference proteome</keyword>
<gene>
    <name evidence="1" type="ORF">BCL90_3660</name>
    <name evidence="2" type="ORF">E3V97_02150</name>
</gene>
<comment type="caution">
    <text evidence="1">The sequence shown here is derived from an EMBL/GenBank/DDBJ whole genome shotgun (WGS) entry which is preliminary data.</text>
</comment>
<evidence type="ECO:0000313" key="2">
    <source>
        <dbReference type="EMBL" id="TFB32864.1"/>
    </source>
</evidence>
<evidence type="ECO:0000313" key="4">
    <source>
        <dbReference type="Proteomes" id="UP000297429"/>
    </source>
</evidence>
<evidence type="ECO:0000313" key="3">
    <source>
        <dbReference type="Proteomes" id="UP000273898"/>
    </source>
</evidence>
<dbReference type="Gene3D" id="3.30.2310.20">
    <property type="entry name" value="RelE-like"/>
    <property type="match status" value="1"/>
</dbReference>
<accession>A0A497XUV4</accession>
<proteinExistence type="predicted"/>
<dbReference type="InterPro" id="IPR035093">
    <property type="entry name" value="RelE/ParE_toxin_dom_sf"/>
</dbReference>
<organism evidence="1 3">
    <name type="scientific">Pedobacter alluvionis</name>
    <dbReference type="NCBI Taxonomy" id="475253"/>
    <lineage>
        <taxon>Bacteria</taxon>
        <taxon>Pseudomonadati</taxon>
        <taxon>Bacteroidota</taxon>
        <taxon>Sphingobacteriia</taxon>
        <taxon>Sphingobacteriales</taxon>
        <taxon>Sphingobacteriaceae</taxon>
        <taxon>Pedobacter</taxon>
    </lineage>
</organism>
<dbReference type="Proteomes" id="UP000273898">
    <property type="component" value="Unassembled WGS sequence"/>
</dbReference>
<dbReference type="RefSeq" id="WP_121285288.1">
    <property type="nucleotide sequence ID" value="NZ_RCCK01000013.1"/>
</dbReference>
<dbReference type="EMBL" id="SOPX01000001">
    <property type="protein sequence ID" value="TFB32864.1"/>
    <property type="molecule type" value="Genomic_DNA"/>
</dbReference>
<dbReference type="EMBL" id="RCCK01000013">
    <property type="protein sequence ID" value="RLJ73503.1"/>
    <property type="molecule type" value="Genomic_DNA"/>
</dbReference>
<protein>
    <submittedName>
        <fullName evidence="1">Plasmid stabilization system protein ParE</fullName>
    </submittedName>
    <submittedName>
        <fullName evidence="2">Type II toxin-antitoxin system RelE/ParE family toxin</fullName>
    </submittedName>
</protein>
<dbReference type="Proteomes" id="UP000297429">
    <property type="component" value="Unassembled WGS sequence"/>
</dbReference>
<evidence type="ECO:0000313" key="1">
    <source>
        <dbReference type="EMBL" id="RLJ73503.1"/>
    </source>
</evidence>
<reference evidence="2 4" key="2">
    <citation type="submission" date="2019-03" db="EMBL/GenBank/DDBJ databases">
        <authorList>
            <person name="He R.-H."/>
        </authorList>
    </citation>
    <scope>NUCLEOTIDE SEQUENCE [LARGE SCALE GENOMIC DNA]</scope>
    <source>
        <strain evidence="2 4">DSM 19624</strain>
    </source>
</reference>